<feature type="region of interest" description="Disordered" evidence="10">
    <location>
        <begin position="166"/>
        <end position="247"/>
    </location>
</feature>
<keyword evidence="7" id="KW-0833">Ubl conjugation pathway</keyword>
<feature type="non-terminal residue" evidence="13">
    <location>
        <position position="1"/>
    </location>
</feature>
<feature type="transmembrane region" description="Helical" evidence="11">
    <location>
        <begin position="44"/>
        <end position="65"/>
    </location>
</feature>
<accession>A0A8H7RDG8</accession>
<feature type="transmembrane region" description="Helical" evidence="11">
    <location>
        <begin position="800"/>
        <end position="821"/>
    </location>
</feature>
<dbReference type="GO" id="GO:0061630">
    <property type="term" value="F:ubiquitin protein ligase activity"/>
    <property type="evidence" value="ECO:0007669"/>
    <property type="project" value="UniProtKB-EC"/>
</dbReference>
<dbReference type="AlphaFoldDB" id="A0A8H7RDG8"/>
<protein>
    <recommendedName>
        <fullName evidence="4">RING-type E3 ubiquitin transferase</fullName>
        <ecNumber evidence="4">2.3.2.27</ecNumber>
    </recommendedName>
</protein>
<feature type="transmembrane region" description="Helical" evidence="11">
    <location>
        <begin position="535"/>
        <end position="556"/>
    </location>
</feature>
<dbReference type="OrthoDB" id="264354at2759"/>
<evidence type="ECO:0000256" key="2">
    <source>
        <dbReference type="ARBA" id="ARBA00004141"/>
    </source>
</evidence>
<proteinExistence type="predicted"/>
<keyword evidence="8 11" id="KW-1133">Transmembrane helix</keyword>
<keyword evidence="6 11" id="KW-0812">Transmembrane</keyword>
<dbReference type="PANTHER" id="PTHR13145:SF0">
    <property type="entry name" value="E3 UBIQUITIN-PROTEIN LIGASE MARCHF6"/>
    <property type="match status" value="1"/>
</dbReference>
<feature type="transmembrane region" description="Helical" evidence="11">
    <location>
        <begin position="446"/>
        <end position="467"/>
    </location>
</feature>
<feature type="transmembrane region" description="Helical" evidence="11">
    <location>
        <begin position="99"/>
        <end position="118"/>
    </location>
</feature>
<feature type="transmembrane region" description="Helical" evidence="11">
    <location>
        <begin position="488"/>
        <end position="515"/>
    </location>
</feature>
<evidence type="ECO:0000256" key="1">
    <source>
        <dbReference type="ARBA" id="ARBA00000900"/>
    </source>
</evidence>
<comment type="subcellular location">
    <subcellularLocation>
        <location evidence="2">Membrane</location>
        <topology evidence="2">Multi-pass membrane protein</topology>
    </subcellularLocation>
</comment>
<evidence type="ECO:0000256" key="8">
    <source>
        <dbReference type="ARBA" id="ARBA00022989"/>
    </source>
</evidence>
<evidence type="ECO:0000259" key="12">
    <source>
        <dbReference type="Pfam" id="PF23113"/>
    </source>
</evidence>
<feature type="transmembrane region" description="Helical" evidence="11">
    <location>
        <begin position="758"/>
        <end position="780"/>
    </location>
</feature>
<name>A0A8H7RDG8_9FUNG</name>
<evidence type="ECO:0000256" key="9">
    <source>
        <dbReference type="ARBA" id="ARBA00023136"/>
    </source>
</evidence>
<gene>
    <name evidence="13" type="ORF">INT47_010176</name>
</gene>
<evidence type="ECO:0000256" key="10">
    <source>
        <dbReference type="SAM" id="MobiDB-lite"/>
    </source>
</evidence>
<reference evidence="13" key="1">
    <citation type="submission" date="2020-12" db="EMBL/GenBank/DDBJ databases">
        <title>Metabolic potential, ecology and presence of endohyphal bacteria is reflected in genomic diversity of Mucoromycotina.</title>
        <authorList>
            <person name="Muszewska A."/>
            <person name="Okrasinska A."/>
            <person name="Steczkiewicz K."/>
            <person name="Drgas O."/>
            <person name="Orlowska M."/>
            <person name="Perlinska-Lenart U."/>
            <person name="Aleksandrzak-Piekarczyk T."/>
            <person name="Szatraj K."/>
            <person name="Zielenkiewicz U."/>
            <person name="Pilsyk S."/>
            <person name="Malc E."/>
            <person name="Mieczkowski P."/>
            <person name="Kruszewska J.S."/>
            <person name="Biernat P."/>
            <person name="Pawlowska J."/>
        </authorList>
    </citation>
    <scope>NUCLEOTIDE SEQUENCE</scope>
    <source>
        <strain evidence="13">WA0000017839</strain>
    </source>
</reference>
<dbReference type="PANTHER" id="PTHR13145">
    <property type="entry name" value="SSM4 PROTEIN"/>
    <property type="match status" value="1"/>
</dbReference>
<evidence type="ECO:0000313" key="14">
    <source>
        <dbReference type="Proteomes" id="UP000603453"/>
    </source>
</evidence>
<evidence type="ECO:0000313" key="13">
    <source>
        <dbReference type="EMBL" id="KAG2208480.1"/>
    </source>
</evidence>
<evidence type="ECO:0000256" key="4">
    <source>
        <dbReference type="ARBA" id="ARBA00012483"/>
    </source>
</evidence>
<dbReference type="Pfam" id="PF23113">
    <property type="entry name" value="MARCHF6_C"/>
    <property type="match status" value="1"/>
</dbReference>
<dbReference type="GO" id="GO:0005789">
    <property type="term" value="C:endoplasmic reticulum membrane"/>
    <property type="evidence" value="ECO:0007669"/>
    <property type="project" value="TreeGrafter"/>
</dbReference>
<sequence>YCELCDHAFEFTPIYRDDMPDRMPLRVLLGQCIRRFSRGCVTTMRTLLVMIVWLILLPTSTVWTWRFYFWSGENITGNSIAHTRKGSRYTTRVFVSDCIQGQIITAVVVIVFVAAYLFREWVIKNTAHPPSPPILDRLEQLRRRASDDHLEYNNPYSANVAGYYQRAEDDNGDDDNDDDSNPPSGTQSPFASWRDYQQDTTKSQLQQEITTDETMSPPTGTWRSSEFGEPSTNNDYFSEPPEEAPVDESMNAPINVAEEQPEEAPADEHFDVMENMDNILEAIGMRGNLFMLLQNPILMSLMINLCLCVTVWIPYMIGRSFILIRPTSLVDKPLYMLRLVLDPSIDLAFNTISLVYNNFEKVLPVYVKNMHSNMQSGIYYVVKSIHIILHDNGGGSVTQLLSETTSSILDHTNTIQNWKLIVSNVYSISAIIFKRWRQCATEQGSIDRVVCTVVGYMVLISIGSWYLSRNKSGSTNEILRQQGVFIKVLFFMFLELVVFPTVCGVLLDISTLPLFTEYSIKSRFHFVLLNPYSGVFLHWFVGTGFIFHFSVFVALVREVVRPGVLYFIRDPNDPHFHPVQDMVDQPILVLLNHLLLSGATYFMLIMVGMGFVTLLVSNYGGIYPIIWKFDIPISLLPIDLLAVQYLLKPVMGYVDTREFSKKALMRWWHIVSGQLKLSSFMFGGRYPNEEEIEGELVRVPTHDNVPIAVPRRRRMIVPVHPITLRPLLISERTHPAISESEERDTTIVYIPNYFYTRIFIFLFLIWTTGSILVCSISVVPLKLGRNLFTKVSPDRLVHDLYSFALGAYIMIVMSSLLNSIVQKYQTIRQGMTDWNLRQYIYSKIQKIANFVRTMIVFGMVIPFLVGIMMDLYVLMPLRLSDMKEPVFDIYLTMDWAIGLSCLSLFYSLIKMLPIQIPLRETMMQWRNFDTRRIMSIILGLCAIIIVPSVLTVVAFRIFGKSNTF</sequence>
<dbReference type="Proteomes" id="UP000603453">
    <property type="component" value="Unassembled WGS sequence"/>
</dbReference>
<keyword evidence="14" id="KW-1185">Reference proteome</keyword>
<feature type="transmembrane region" description="Helical" evidence="11">
    <location>
        <begin position="850"/>
        <end position="875"/>
    </location>
</feature>
<comment type="caution">
    <text evidence="13">The sequence shown here is derived from an EMBL/GenBank/DDBJ whole genome shotgun (WGS) entry which is preliminary data.</text>
</comment>
<dbReference type="EC" id="2.3.2.27" evidence="4"/>
<feature type="domain" description="E3 ubiquitin-protein ligase MARCHF6-like C-terminal" evidence="12">
    <location>
        <begin position="836"/>
        <end position="962"/>
    </location>
</feature>
<evidence type="ECO:0000256" key="5">
    <source>
        <dbReference type="ARBA" id="ARBA00022679"/>
    </source>
</evidence>
<feature type="transmembrane region" description="Helical" evidence="11">
    <location>
        <begin position="296"/>
        <end position="317"/>
    </location>
</feature>
<comment type="catalytic activity">
    <reaction evidence="1">
        <text>S-ubiquitinyl-[E2 ubiquitin-conjugating enzyme]-L-cysteine + [acceptor protein]-L-lysine = [E2 ubiquitin-conjugating enzyme]-L-cysteine + N(6)-ubiquitinyl-[acceptor protein]-L-lysine.</text>
        <dbReference type="EC" id="2.3.2.27"/>
    </reaction>
</comment>
<dbReference type="GO" id="GO:0036503">
    <property type="term" value="P:ERAD pathway"/>
    <property type="evidence" value="ECO:0007669"/>
    <property type="project" value="TreeGrafter"/>
</dbReference>
<feature type="transmembrane region" description="Helical" evidence="11">
    <location>
        <begin position="594"/>
        <end position="619"/>
    </location>
</feature>
<evidence type="ECO:0000256" key="3">
    <source>
        <dbReference type="ARBA" id="ARBA00004906"/>
    </source>
</evidence>
<feature type="compositionally biased region" description="Acidic residues" evidence="10">
    <location>
        <begin position="170"/>
        <end position="180"/>
    </location>
</feature>
<evidence type="ECO:0000256" key="7">
    <source>
        <dbReference type="ARBA" id="ARBA00022786"/>
    </source>
</evidence>
<feature type="transmembrane region" description="Helical" evidence="11">
    <location>
        <begin position="933"/>
        <end position="958"/>
    </location>
</feature>
<evidence type="ECO:0000256" key="6">
    <source>
        <dbReference type="ARBA" id="ARBA00022692"/>
    </source>
</evidence>
<feature type="compositionally biased region" description="Polar residues" evidence="10">
    <location>
        <begin position="198"/>
        <end position="236"/>
    </location>
</feature>
<organism evidence="13 14">
    <name type="scientific">Mucor saturninus</name>
    <dbReference type="NCBI Taxonomy" id="64648"/>
    <lineage>
        <taxon>Eukaryota</taxon>
        <taxon>Fungi</taxon>
        <taxon>Fungi incertae sedis</taxon>
        <taxon>Mucoromycota</taxon>
        <taxon>Mucoromycotina</taxon>
        <taxon>Mucoromycetes</taxon>
        <taxon>Mucorales</taxon>
        <taxon>Mucorineae</taxon>
        <taxon>Mucoraceae</taxon>
        <taxon>Mucor</taxon>
    </lineage>
</organism>
<dbReference type="EMBL" id="JAEPRD010000019">
    <property type="protein sequence ID" value="KAG2208480.1"/>
    <property type="molecule type" value="Genomic_DNA"/>
</dbReference>
<dbReference type="InterPro" id="IPR056521">
    <property type="entry name" value="MARCHF6-like_C"/>
</dbReference>
<evidence type="ECO:0000256" key="11">
    <source>
        <dbReference type="SAM" id="Phobius"/>
    </source>
</evidence>
<feature type="transmembrane region" description="Helical" evidence="11">
    <location>
        <begin position="895"/>
        <end position="912"/>
    </location>
</feature>
<comment type="pathway">
    <text evidence="3">Protein modification; protein ubiquitination.</text>
</comment>
<feature type="transmembrane region" description="Helical" evidence="11">
    <location>
        <begin position="625"/>
        <end position="647"/>
    </location>
</feature>
<keyword evidence="9 11" id="KW-0472">Membrane</keyword>
<keyword evidence="5" id="KW-0808">Transferase</keyword>